<dbReference type="RefSeq" id="WP_122907432.1">
    <property type="nucleotide sequence ID" value="NZ_CBCSBE010000023.1"/>
</dbReference>
<keyword evidence="1" id="KW-0547">Nucleotide-binding</keyword>
<evidence type="ECO:0000313" key="4">
    <source>
        <dbReference type="Proteomes" id="UP000282028"/>
    </source>
</evidence>
<evidence type="ECO:0000256" key="1">
    <source>
        <dbReference type="PROSITE-ProRule" id="PRU00409"/>
    </source>
</evidence>
<dbReference type="EMBL" id="RHHR01000006">
    <property type="protein sequence ID" value="RNB76547.1"/>
    <property type="molecule type" value="Genomic_DNA"/>
</dbReference>
<dbReference type="AlphaFoldDB" id="A0A3M8CMM8"/>
<name>A0A3M8CMM8_9BACL</name>
<dbReference type="GO" id="GO:0046872">
    <property type="term" value="F:metal ion binding"/>
    <property type="evidence" value="ECO:0007669"/>
    <property type="project" value="InterPro"/>
</dbReference>
<reference evidence="3 4" key="1">
    <citation type="submission" date="2018-10" db="EMBL/GenBank/DDBJ databases">
        <title>Phylogenomics of Brevibacillus.</title>
        <authorList>
            <person name="Dunlap C."/>
        </authorList>
    </citation>
    <scope>NUCLEOTIDE SEQUENCE [LARGE SCALE GENOMIC DNA]</scope>
    <source>
        <strain evidence="3 4">JCM 12215</strain>
    </source>
</reference>
<organism evidence="3 4">
    <name type="scientific">Brevibacillus invocatus</name>
    <dbReference type="NCBI Taxonomy" id="173959"/>
    <lineage>
        <taxon>Bacteria</taxon>
        <taxon>Bacillati</taxon>
        <taxon>Bacillota</taxon>
        <taxon>Bacilli</taxon>
        <taxon>Bacillales</taxon>
        <taxon>Paenibacillaceae</taxon>
        <taxon>Brevibacillus</taxon>
    </lineage>
</organism>
<evidence type="ECO:0000259" key="2">
    <source>
        <dbReference type="PROSITE" id="PS50975"/>
    </source>
</evidence>
<dbReference type="InterPro" id="IPR026838">
    <property type="entry name" value="YheC/D"/>
</dbReference>
<accession>A0A3M8CMM8</accession>
<dbReference type="PROSITE" id="PS50975">
    <property type="entry name" value="ATP_GRASP"/>
    <property type="match status" value="1"/>
</dbReference>
<dbReference type="SUPFAM" id="SSF56059">
    <property type="entry name" value="Glutathione synthetase ATP-binding domain-like"/>
    <property type="match status" value="1"/>
</dbReference>
<protein>
    <recommendedName>
        <fullName evidence="2">ATP-grasp domain-containing protein</fullName>
    </recommendedName>
</protein>
<sequence length="247" mass="27835">MKAPNVGKWSKHQKLSKDEFLQSYLPPTTPFSPDSLWEYAENYKSVILKPSGGGGGAGIMKLTSIGDEQYLVHAGPSKRVVHGKEETVAYIRSLFRPKTYLLQPHLSLGRISGRPFDIRVMVQRQKSTEPWIITGWLAKLAGPGYVVTNVARSRGKVLPLRKAIAESKIACSPHLLQELRQVSFAIARRLGRAYPNLREVGLDLGLDQQGKIWFIEANFRPAISLFQKLPDKSFYRRIKALRSQPTR</sequence>
<dbReference type="Proteomes" id="UP000282028">
    <property type="component" value="Unassembled WGS sequence"/>
</dbReference>
<feature type="domain" description="ATP-grasp" evidence="2">
    <location>
        <begin position="18"/>
        <end position="243"/>
    </location>
</feature>
<dbReference type="GO" id="GO:0005524">
    <property type="term" value="F:ATP binding"/>
    <property type="evidence" value="ECO:0007669"/>
    <property type="project" value="UniProtKB-UniRule"/>
</dbReference>
<keyword evidence="4" id="KW-1185">Reference proteome</keyword>
<proteinExistence type="predicted"/>
<dbReference type="Pfam" id="PF14398">
    <property type="entry name" value="ATPgrasp_YheCD"/>
    <property type="match status" value="1"/>
</dbReference>
<gene>
    <name evidence="3" type="ORF">EDM52_02510</name>
</gene>
<dbReference type="Gene3D" id="3.30.470.20">
    <property type="entry name" value="ATP-grasp fold, B domain"/>
    <property type="match status" value="1"/>
</dbReference>
<evidence type="ECO:0000313" key="3">
    <source>
        <dbReference type="EMBL" id="RNB76547.1"/>
    </source>
</evidence>
<comment type="caution">
    <text evidence="3">The sequence shown here is derived from an EMBL/GenBank/DDBJ whole genome shotgun (WGS) entry which is preliminary data.</text>
</comment>
<dbReference type="InterPro" id="IPR011761">
    <property type="entry name" value="ATP-grasp"/>
</dbReference>
<dbReference type="OrthoDB" id="7869153at2"/>
<keyword evidence="1" id="KW-0067">ATP-binding</keyword>